<feature type="signal peptide" evidence="2">
    <location>
        <begin position="1"/>
        <end position="34"/>
    </location>
</feature>
<sequence length="107" mass="11539">MNIERAALQQYVTGSGPGLLLLLLLLLLDLDAAAGPPNTLSTLNTVSRLPNYLLSSLHRELWVDGFSEPFSRPPRPFHLHLGTARGVQTTYTPGGAPDDADATERCS</sequence>
<dbReference type="AlphaFoldDB" id="A0A2M3ZSR7"/>
<name>A0A2M3ZSR7_9DIPT</name>
<feature type="region of interest" description="Disordered" evidence="1">
    <location>
        <begin position="88"/>
        <end position="107"/>
    </location>
</feature>
<dbReference type="EMBL" id="GGFM01010855">
    <property type="protein sequence ID" value="MBW31606.1"/>
    <property type="molecule type" value="Transcribed_RNA"/>
</dbReference>
<feature type="chain" id="PRO_5014740166" evidence="2">
    <location>
        <begin position="35"/>
        <end position="107"/>
    </location>
</feature>
<evidence type="ECO:0000256" key="1">
    <source>
        <dbReference type="SAM" id="MobiDB-lite"/>
    </source>
</evidence>
<accession>A0A2M3ZSR7</accession>
<organism evidence="3">
    <name type="scientific">Anopheles braziliensis</name>
    <dbReference type="NCBI Taxonomy" id="58242"/>
    <lineage>
        <taxon>Eukaryota</taxon>
        <taxon>Metazoa</taxon>
        <taxon>Ecdysozoa</taxon>
        <taxon>Arthropoda</taxon>
        <taxon>Hexapoda</taxon>
        <taxon>Insecta</taxon>
        <taxon>Pterygota</taxon>
        <taxon>Neoptera</taxon>
        <taxon>Endopterygota</taxon>
        <taxon>Diptera</taxon>
        <taxon>Nematocera</taxon>
        <taxon>Culicoidea</taxon>
        <taxon>Culicidae</taxon>
        <taxon>Anophelinae</taxon>
        <taxon>Anopheles</taxon>
    </lineage>
</organism>
<reference evidence="3" key="1">
    <citation type="submission" date="2018-01" db="EMBL/GenBank/DDBJ databases">
        <title>An insight into the sialome of Amazonian anophelines.</title>
        <authorList>
            <person name="Ribeiro J.M."/>
            <person name="Scarpassa V."/>
            <person name="Calvo E."/>
        </authorList>
    </citation>
    <scope>NUCLEOTIDE SEQUENCE</scope>
    <source>
        <tissue evidence="3">Salivary glands</tissue>
    </source>
</reference>
<evidence type="ECO:0000256" key="2">
    <source>
        <dbReference type="SAM" id="SignalP"/>
    </source>
</evidence>
<protein>
    <submittedName>
        <fullName evidence="3">Putative secreted peptide</fullName>
    </submittedName>
</protein>
<keyword evidence="2" id="KW-0732">Signal</keyword>
<proteinExistence type="predicted"/>
<evidence type="ECO:0000313" key="3">
    <source>
        <dbReference type="EMBL" id="MBW31606.1"/>
    </source>
</evidence>